<dbReference type="GO" id="GO:0000917">
    <property type="term" value="P:division septum assembly"/>
    <property type="evidence" value="ECO:0007669"/>
    <property type="project" value="UniProtKB-KW"/>
</dbReference>
<keyword evidence="5" id="KW-0717">Septation</keyword>
<dbReference type="InterPro" id="IPR007838">
    <property type="entry name" value="Cell_div_ZapA-like"/>
</dbReference>
<evidence type="ECO:0000256" key="7">
    <source>
        <dbReference type="ARBA" id="ARBA00024910"/>
    </source>
</evidence>
<dbReference type="GO" id="GO:0030428">
    <property type="term" value="C:cell septum"/>
    <property type="evidence" value="ECO:0007669"/>
    <property type="project" value="TreeGrafter"/>
</dbReference>
<dbReference type="PANTHER" id="PTHR34981:SF1">
    <property type="entry name" value="CELL DIVISION PROTEIN ZAPA"/>
    <property type="match status" value="1"/>
</dbReference>
<evidence type="ECO:0000256" key="2">
    <source>
        <dbReference type="ARBA" id="ARBA00015195"/>
    </source>
</evidence>
<dbReference type="GO" id="GO:0000921">
    <property type="term" value="P:septin ring assembly"/>
    <property type="evidence" value="ECO:0007669"/>
    <property type="project" value="TreeGrafter"/>
</dbReference>
<keyword evidence="12" id="KW-1185">Reference proteome</keyword>
<name>A0A2Z5G5C0_9BACT</name>
<dbReference type="GO" id="GO:0005829">
    <property type="term" value="C:cytosol"/>
    <property type="evidence" value="ECO:0007669"/>
    <property type="project" value="TreeGrafter"/>
</dbReference>
<comment type="function">
    <text evidence="7">Activator of cell division through the inhibition of FtsZ GTPase activity, therefore promoting FtsZ assembly into bundles of protofilaments necessary for the formation of the division Z ring. It is recruited early at mid-cell but it is not essential for cell division.</text>
</comment>
<evidence type="ECO:0000256" key="10">
    <source>
        <dbReference type="SAM" id="Coils"/>
    </source>
</evidence>
<protein>
    <recommendedName>
        <fullName evidence="2">Cell division protein ZapA</fullName>
    </recommendedName>
    <alternativeName>
        <fullName evidence="9">Z ring-associated protein ZapA</fullName>
    </alternativeName>
</protein>
<dbReference type="KEGG" id="abas:ACPOL_5040"/>
<sequence>MADHSSTHPGDDSVTVDIYDQAYRLRGQDSDYIHHLAEVVDAKMRLVASQGKTVDSLRVAVLAALNIADELARTEEKLRELNGSLTATESDIRNRAHSLNGLLDSLLTEERRIG</sequence>
<dbReference type="GO" id="GO:0032153">
    <property type="term" value="C:cell division site"/>
    <property type="evidence" value="ECO:0007669"/>
    <property type="project" value="TreeGrafter"/>
</dbReference>
<evidence type="ECO:0000256" key="6">
    <source>
        <dbReference type="ARBA" id="ARBA00023306"/>
    </source>
</evidence>
<evidence type="ECO:0000256" key="5">
    <source>
        <dbReference type="ARBA" id="ARBA00023210"/>
    </source>
</evidence>
<evidence type="ECO:0000256" key="1">
    <source>
        <dbReference type="ARBA" id="ARBA00004496"/>
    </source>
</evidence>
<organism evidence="11 12">
    <name type="scientific">Acidisarcina polymorpha</name>
    <dbReference type="NCBI Taxonomy" id="2211140"/>
    <lineage>
        <taxon>Bacteria</taxon>
        <taxon>Pseudomonadati</taxon>
        <taxon>Acidobacteriota</taxon>
        <taxon>Terriglobia</taxon>
        <taxon>Terriglobales</taxon>
        <taxon>Acidobacteriaceae</taxon>
        <taxon>Acidisarcina</taxon>
    </lineage>
</organism>
<dbReference type="AlphaFoldDB" id="A0A2Z5G5C0"/>
<dbReference type="RefSeq" id="WP_114209107.1">
    <property type="nucleotide sequence ID" value="NZ_CP030840.1"/>
</dbReference>
<dbReference type="InterPro" id="IPR053712">
    <property type="entry name" value="Bac_CellDiv_Activator"/>
</dbReference>
<accession>A0A2Z5G5C0</accession>
<dbReference type="Gene3D" id="6.10.250.790">
    <property type="match status" value="1"/>
</dbReference>
<keyword evidence="10" id="KW-0175">Coiled coil</keyword>
<evidence type="ECO:0000256" key="4">
    <source>
        <dbReference type="ARBA" id="ARBA00022618"/>
    </source>
</evidence>
<comment type="subcellular location">
    <subcellularLocation>
        <location evidence="1">Cytoplasm</location>
    </subcellularLocation>
</comment>
<keyword evidence="6" id="KW-0131">Cell cycle</keyword>
<evidence type="ECO:0000313" key="12">
    <source>
        <dbReference type="Proteomes" id="UP000253606"/>
    </source>
</evidence>
<keyword evidence="3" id="KW-0963">Cytoplasm</keyword>
<reference evidence="11 12" key="1">
    <citation type="journal article" date="2018" name="Front. Microbiol.">
        <title>Hydrolytic Capabilities as a Key to Environmental Success: Chitinolytic and Cellulolytic Acidobacteria From Acidic Sub-arctic Soils and Boreal Peatlands.</title>
        <authorList>
            <person name="Belova S.E."/>
            <person name="Ravin N.V."/>
            <person name="Pankratov T.A."/>
            <person name="Rakitin A.L."/>
            <person name="Ivanova A.A."/>
            <person name="Beletsky A.V."/>
            <person name="Mardanov A.V."/>
            <person name="Sinninghe Damste J.S."/>
            <person name="Dedysh S.N."/>
        </authorList>
    </citation>
    <scope>NUCLEOTIDE SEQUENCE [LARGE SCALE GENOMIC DNA]</scope>
    <source>
        <strain evidence="11 12">SBC82</strain>
    </source>
</reference>
<evidence type="ECO:0000256" key="9">
    <source>
        <dbReference type="ARBA" id="ARBA00033158"/>
    </source>
</evidence>
<dbReference type="Pfam" id="PF05164">
    <property type="entry name" value="ZapA"/>
    <property type="match status" value="1"/>
</dbReference>
<dbReference type="SUPFAM" id="SSF102829">
    <property type="entry name" value="Cell division protein ZapA-like"/>
    <property type="match status" value="1"/>
</dbReference>
<comment type="subunit">
    <text evidence="8">Homodimer. Interacts with FtsZ.</text>
</comment>
<evidence type="ECO:0000256" key="3">
    <source>
        <dbReference type="ARBA" id="ARBA00022490"/>
    </source>
</evidence>
<dbReference type="GO" id="GO:0043093">
    <property type="term" value="P:FtsZ-dependent cytokinesis"/>
    <property type="evidence" value="ECO:0007669"/>
    <property type="project" value="TreeGrafter"/>
</dbReference>
<gene>
    <name evidence="11" type="ORF">ACPOL_5040</name>
</gene>
<dbReference type="InterPro" id="IPR036192">
    <property type="entry name" value="Cell_div_ZapA-like_sf"/>
</dbReference>
<dbReference type="EMBL" id="CP030840">
    <property type="protein sequence ID" value="AXC14298.1"/>
    <property type="molecule type" value="Genomic_DNA"/>
</dbReference>
<dbReference type="PANTHER" id="PTHR34981">
    <property type="entry name" value="CELL DIVISION PROTEIN ZAPA"/>
    <property type="match status" value="1"/>
</dbReference>
<evidence type="ECO:0000256" key="8">
    <source>
        <dbReference type="ARBA" id="ARBA00026068"/>
    </source>
</evidence>
<dbReference type="OrthoDB" id="9808604at2"/>
<proteinExistence type="predicted"/>
<evidence type="ECO:0000313" key="11">
    <source>
        <dbReference type="EMBL" id="AXC14298.1"/>
    </source>
</evidence>
<keyword evidence="4" id="KW-0132">Cell division</keyword>
<feature type="coiled-coil region" evidence="10">
    <location>
        <begin position="64"/>
        <end position="91"/>
    </location>
</feature>
<dbReference type="Proteomes" id="UP000253606">
    <property type="component" value="Chromosome"/>
</dbReference>